<dbReference type="Gene3D" id="2.40.50.100">
    <property type="match status" value="1"/>
</dbReference>
<accession>A0A4U9CYZ0</accession>
<evidence type="ECO:0000256" key="1">
    <source>
        <dbReference type="ARBA" id="ARBA00022505"/>
    </source>
</evidence>
<dbReference type="Proteomes" id="UP000339249">
    <property type="component" value="Unassembled WGS sequence"/>
</dbReference>
<dbReference type="AlphaFoldDB" id="A0A4U9CYZ0"/>
<evidence type="ECO:0000256" key="2">
    <source>
        <dbReference type="PROSITE-ProRule" id="PRU01213"/>
    </source>
</evidence>
<keyword evidence="1 2" id="KW-0500">Molybdenum</keyword>
<evidence type="ECO:0000313" key="4">
    <source>
        <dbReference type="EMBL" id="VTN11199.1"/>
    </source>
</evidence>
<dbReference type="GO" id="GO:0015689">
    <property type="term" value="P:molybdate ion transport"/>
    <property type="evidence" value="ECO:0007669"/>
    <property type="project" value="InterPro"/>
</dbReference>
<proteinExistence type="predicted"/>
<evidence type="ECO:0000313" key="5">
    <source>
        <dbReference type="Proteomes" id="UP000339249"/>
    </source>
</evidence>
<sequence>MNDEVELTLAGGAKLVAIVTHSSREALGLVAGKEAIALIKASALPIATRAGVRPETPFHFTLNETAFCEATRVNRR</sequence>
<name>A0A4U9CYZ0_RAOTE</name>
<dbReference type="EMBL" id="CABDVU010000001">
    <property type="protein sequence ID" value="VTN11199.1"/>
    <property type="molecule type" value="Genomic_DNA"/>
</dbReference>
<dbReference type="PROSITE" id="PS51866">
    <property type="entry name" value="MOP"/>
    <property type="match status" value="1"/>
</dbReference>
<reference evidence="4 5" key="1">
    <citation type="submission" date="2019-04" db="EMBL/GenBank/DDBJ databases">
        <authorList>
            <consortium name="Pathogen Informatics"/>
        </authorList>
    </citation>
    <scope>NUCLEOTIDE SEQUENCE [LARGE SCALE GENOMIC DNA]</scope>
    <source>
        <strain evidence="4 5">NCTC9185</strain>
    </source>
</reference>
<feature type="domain" description="Mop" evidence="3">
    <location>
        <begin position="1"/>
        <end position="48"/>
    </location>
</feature>
<dbReference type="InterPro" id="IPR005116">
    <property type="entry name" value="Transp-assoc_OB_typ1"/>
</dbReference>
<dbReference type="InterPro" id="IPR008995">
    <property type="entry name" value="Mo/tungstate-bd_C_term_dom"/>
</dbReference>
<protein>
    <submittedName>
        <fullName evidence="4">Molybdopterin-binding protein</fullName>
    </submittedName>
</protein>
<dbReference type="Pfam" id="PF03459">
    <property type="entry name" value="TOBE"/>
    <property type="match status" value="1"/>
</dbReference>
<organism evidence="4 5">
    <name type="scientific">Raoultella terrigena</name>
    <name type="common">Klebsiella terrigena</name>
    <dbReference type="NCBI Taxonomy" id="577"/>
    <lineage>
        <taxon>Bacteria</taxon>
        <taxon>Pseudomonadati</taxon>
        <taxon>Pseudomonadota</taxon>
        <taxon>Gammaproteobacteria</taxon>
        <taxon>Enterobacterales</taxon>
        <taxon>Enterobacteriaceae</taxon>
        <taxon>Klebsiella/Raoultella group</taxon>
        <taxon>Raoultella</taxon>
    </lineage>
</organism>
<dbReference type="SUPFAM" id="SSF50331">
    <property type="entry name" value="MOP-like"/>
    <property type="match status" value="1"/>
</dbReference>
<evidence type="ECO:0000259" key="3">
    <source>
        <dbReference type="PROSITE" id="PS51866"/>
    </source>
</evidence>
<dbReference type="InterPro" id="IPR004606">
    <property type="entry name" value="Mop_domain"/>
</dbReference>
<gene>
    <name evidence="4" type="ORF">NCTC9185_03148</name>
</gene>